<keyword evidence="2" id="KW-1185">Reference proteome</keyword>
<evidence type="ECO:0000313" key="1">
    <source>
        <dbReference type="EMBL" id="GAN55216.1"/>
    </source>
</evidence>
<dbReference type="GO" id="GO:0003677">
    <property type="term" value="F:DNA binding"/>
    <property type="evidence" value="ECO:0007669"/>
    <property type="project" value="InterPro"/>
</dbReference>
<dbReference type="RefSeq" id="WP_084712324.1">
    <property type="nucleotide sequence ID" value="NZ_BALE01000041.1"/>
</dbReference>
<reference evidence="1 2" key="1">
    <citation type="submission" date="2012-10" db="EMBL/GenBank/DDBJ databases">
        <title>Genome sequencing of Tanticharoenia sakaeratensis NBRC 103193.</title>
        <authorList>
            <person name="Azuma Y."/>
            <person name="Hadano H."/>
            <person name="Hirakawa H."/>
            <person name="Matsushita K."/>
        </authorList>
    </citation>
    <scope>NUCLEOTIDE SEQUENCE [LARGE SCALE GENOMIC DNA]</scope>
    <source>
        <strain evidence="1 2">NBRC 103193</strain>
    </source>
</reference>
<evidence type="ECO:0008006" key="3">
    <source>
        <dbReference type="Google" id="ProtNLM"/>
    </source>
</evidence>
<proteinExistence type="predicted"/>
<dbReference type="NCBIfam" id="TIGR01913">
    <property type="entry name" value="bet_lambda"/>
    <property type="match status" value="1"/>
</dbReference>
<dbReference type="OrthoDB" id="8909920at2"/>
<accession>A0A0D6MP47</accession>
<sequence>MNNVVATARPSTSATVSERDVMTALKNSFYPGASDESVAMVLGYCKAAGLDPMKKPVHIVPIWSKAAGGMIDTVMPGIALYRIEAARTGDYVGKSEPEFGPDQTLTLGGVSVTFPQWCRMTVERMVHGRVCKFTAKEFWLENYATAKRDSDAPNVMWKKRAYGQLAKCAEAQALRMAFPEQTGGTNTEDEMNGKSFAETATIEHTPAPEQPRRTERPTDYVRLIGAKAERCTTEVHIGGLRRQWIETIAKASDAGRPIAEDVQEKVFQTIQDREAEIANEIEQERAQQAAVDVEEIPA</sequence>
<gene>
    <name evidence="1" type="ORF">Tasa_041_011</name>
</gene>
<evidence type="ECO:0000313" key="2">
    <source>
        <dbReference type="Proteomes" id="UP000032679"/>
    </source>
</evidence>
<protein>
    <recommendedName>
        <fullName evidence="3">Phage recombination protein Bet</fullName>
    </recommendedName>
</protein>
<comment type="caution">
    <text evidence="1">The sequence shown here is derived from an EMBL/GenBank/DDBJ whole genome shotgun (WGS) entry which is preliminary data.</text>
</comment>
<dbReference type="InterPro" id="IPR010183">
    <property type="entry name" value="Phage_lambda_Bet"/>
</dbReference>
<organism evidence="1 2">
    <name type="scientific">Tanticharoenia sakaeratensis NBRC 103193</name>
    <dbReference type="NCBI Taxonomy" id="1231623"/>
    <lineage>
        <taxon>Bacteria</taxon>
        <taxon>Pseudomonadati</taxon>
        <taxon>Pseudomonadota</taxon>
        <taxon>Alphaproteobacteria</taxon>
        <taxon>Acetobacterales</taxon>
        <taxon>Acetobacteraceae</taxon>
        <taxon>Tanticharoenia</taxon>
    </lineage>
</organism>
<dbReference type="Proteomes" id="UP000032679">
    <property type="component" value="Unassembled WGS sequence"/>
</dbReference>
<dbReference type="STRING" id="1231623.Tasa_041_011"/>
<dbReference type="EMBL" id="BALE01000041">
    <property type="protein sequence ID" value="GAN55216.1"/>
    <property type="molecule type" value="Genomic_DNA"/>
</dbReference>
<dbReference type="AlphaFoldDB" id="A0A0D6MP47"/>
<dbReference type="GO" id="GO:0006310">
    <property type="term" value="P:DNA recombination"/>
    <property type="evidence" value="ECO:0007669"/>
    <property type="project" value="InterPro"/>
</dbReference>
<dbReference type="InterPro" id="IPR018330">
    <property type="entry name" value="RecT_fam"/>
</dbReference>
<name>A0A0D6MP47_9PROT</name>
<dbReference type="Pfam" id="PF03837">
    <property type="entry name" value="RecT"/>
    <property type="match status" value="1"/>
</dbReference>